<dbReference type="AlphaFoldDB" id="A0A2A2GBK4"/>
<gene>
    <name evidence="2" type="ORF">CK503_04435</name>
</gene>
<feature type="transmembrane region" description="Helical" evidence="1">
    <location>
        <begin position="956"/>
        <end position="978"/>
    </location>
</feature>
<name>A0A2A2GBK4_9BACT</name>
<dbReference type="SUPFAM" id="SSF82693">
    <property type="entry name" value="Multidrug efflux transporter AcrB pore domain, PN1, PN2, PC1 and PC2 subdomains"/>
    <property type="match status" value="2"/>
</dbReference>
<dbReference type="SUPFAM" id="SSF82866">
    <property type="entry name" value="Multidrug efflux transporter AcrB transmembrane domain"/>
    <property type="match status" value="2"/>
</dbReference>
<dbReference type="Gene3D" id="3.30.70.1320">
    <property type="entry name" value="Multidrug efflux transporter AcrB pore domain like"/>
    <property type="match status" value="1"/>
</dbReference>
<evidence type="ECO:0000256" key="1">
    <source>
        <dbReference type="SAM" id="Phobius"/>
    </source>
</evidence>
<dbReference type="Gene3D" id="3.30.70.1440">
    <property type="entry name" value="Multidrug efflux transporter AcrB pore domain"/>
    <property type="match status" value="1"/>
</dbReference>
<dbReference type="PRINTS" id="PR00702">
    <property type="entry name" value="ACRIFLAVINRP"/>
</dbReference>
<dbReference type="EMBL" id="NSKE01000003">
    <property type="protein sequence ID" value="PAU94728.1"/>
    <property type="molecule type" value="Genomic_DNA"/>
</dbReference>
<feature type="transmembrane region" description="Helical" evidence="1">
    <location>
        <begin position="461"/>
        <end position="484"/>
    </location>
</feature>
<keyword evidence="3" id="KW-1185">Reference proteome</keyword>
<feature type="transmembrane region" description="Helical" evidence="1">
    <location>
        <begin position="334"/>
        <end position="350"/>
    </location>
</feature>
<protein>
    <submittedName>
        <fullName evidence="2">Acriflavin resistance protein</fullName>
    </submittedName>
</protein>
<accession>A0A2A2GBK4</accession>
<reference evidence="2 3" key="1">
    <citation type="submission" date="2017-08" db="EMBL/GenBank/DDBJ databases">
        <title>Aliifodinibius alkalisoli sp. nov., isolated from saline alkaline soil.</title>
        <authorList>
            <person name="Liu D."/>
            <person name="Zhang G."/>
        </authorList>
    </citation>
    <scope>NUCLEOTIDE SEQUENCE [LARGE SCALE GENOMIC DNA]</scope>
    <source>
        <strain evidence="2 3">WN023</strain>
    </source>
</reference>
<proteinExistence type="predicted"/>
<dbReference type="GO" id="GO:0042910">
    <property type="term" value="F:xenobiotic transmembrane transporter activity"/>
    <property type="evidence" value="ECO:0007669"/>
    <property type="project" value="TreeGrafter"/>
</dbReference>
<evidence type="ECO:0000313" key="2">
    <source>
        <dbReference type="EMBL" id="PAU94728.1"/>
    </source>
</evidence>
<keyword evidence="1" id="KW-0812">Transmembrane</keyword>
<feature type="transmembrane region" description="Helical" evidence="1">
    <location>
        <begin position="429"/>
        <end position="449"/>
    </location>
</feature>
<keyword evidence="1" id="KW-1133">Transmembrane helix</keyword>
<feature type="transmembrane region" description="Helical" evidence="1">
    <location>
        <begin position="357"/>
        <end position="376"/>
    </location>
</feature>
<dbReference type="PANTHER" id="PTHR32063:SF0">
    <property type="entry name" value="SWARMING MOTILITY PROTEIN SWRC"/>
    <property type="match status" value="1"/>
</dbReference>
<comment type="caution">
    <text evidence="2">The sequence shown here is derived from an EMBL/GenBank/DDBJ whole genome shotgun (WGS) entry which is preliminary data.</text>
</comment>
<feature type="transmembrane region" description="Helical" evidence="1">
    <location>
        <begin position="915"/>
        <end position="935"/>
    </location>
</feature>
<keyword evidence="1" id="KW-0472">Membrane</keyword>
<dbReference type="Proteomes" id="UP000218831">
    <property type="component" value="Unassembled WGS sequence"/>
</dbReference>
<dbReference type="GO" id="GO:0005886">
    <property type="term" value="C:plasma membrane"/>
    <property type="evidence" value="ECO:0007669"/>
    <property type="project" value="TreeGrafter"/>
</dbReference>
<feature type="transmembrane region" description="Helical" evidence="1">
    <location>
        <begin position="857"/>
        <end position="876"/>
    </location>
</feature>
<dbReference type="Gene3D" id="1.20.1640.10">
    <property type="entry name" value="Multidrug efflux transporter AcrB transmembrane domain"/>
    <property type="match status" value="2"/>
</dbReference>
<dbReference type="RefSeq" id="WP_095605594.1">
    <property type="nucleotide sequence ID" value="NZ_NSKE01000003.1"/>
</dbReference>
<dbReference type="Gene3D" id="3.30.70.1430">
    <property type="entry name" value="Multidrug efflux transporter AcrB pore domain"/>
    <property type="match status" value="2"/>
</dbReference>
<dbReference type="OrthoDB" id="9798415at2"/>
<dbReference type="Gene3D" id="3.30.2090.10">
    <property type="entry name" value="Multidrug efflux transporter AcrB TolC docking domain, DN and DC subdomains"/>
    <property type="match status" value="2"/>
</dbReference>
<dbReference type="Pfam" id="PF00873">
    <property type="entry name" value="ACR_tran"/>
    <property type="match status" value="1"/>
</dbReference>
<dbReference type="InterPro" id="IPR027463">
    <property type="entry name" value="AcrB_DN_DC_subdom"/>
</dbReference>
<dbReference type="SUPFAM" id="SSF82714">
    <property type="entry name" value="Multidrug efflux transporter AcrB TolC docking domain, DN and DC subdomains"/>
    <property type="match status" value="2"/>
</dbReference>
<feature type="transmembrane region" description="Helical" evidence="1">
    <location>
        <begin position="528"/>
        <end position="547"/>
    </location>
</feature>
<dbReference type="PANTHER" id="PTHR32063">
    <property type="match status" value="1"/>
</dbReference>
<feature type="transmembrane region" description="Helical" evidence="1">
    <location>
        <begin position="990"/>
        <end position="1013"/>
    </location>
</feature>
<dbReference type="InterPro" id="IPR001036">
    <property type="entry name" value="Acrflvin-R"/>
</dbReference>
<evidence type="ECO:0000313" key="3">
    <source>
        <dbReference type="Proteomes" id="UP000218831"/>
    </source>
</evidence>
<organism evidence="2 3">
    <name type="scientific">Fodinibius salipaludis</name>
    <dbReference type="NCBI Taxonomy" id="2032627"/>
    <lineage>
        <taxon>Bacteria</taxon>
        <taxon>Pseudomonadati</taxon>
        <taxon>Balneolota</taxon>
        <taxon>Balneolia</taxon>
        <taxon>Balneolales</taxon>
        <taxon>Balneolaceae</taxon>
        <taxon>Fodinibius</taxon>
    </lineage>
</organism>
<feature type="transmembrane region" description="Helical" evidence="1">
    <location>
        <begin position="883"/>
        <end position="903"/>
    </location>
</feature>
<feature type="transmembrane region" description="Helical" evidence="1">
    <location>
        <begin position="388"/>
        <end position="408"/>
    </location>
</feature>
<feature type="transmembrane region" description="Helical" evidence="1">
    <location>
        <begin position="12"/>
        <end position="32"/>
    </location>
</feature>
<sequence length="1040" mass="114275">MKITETAVERPIATTMLFLIIIVLGVMSFRYLPVDLLPPVEYPQLTVATEYPNVGPEEIETIITQRIENTIAGVPGVERVRSSSSEGQSRVTLEFAQSTDIDVAANDIRAALDRVRDELPPEAEPPRIWKFDPNNFPIVIVGANSDMNLQELTQILDREVTKRFEQVPGVGSIDIWGGVYREVHVEIKRDRLIASGLSSAEVQQAIASENINLPGGNVNSGIQQLYVRTLGEYESIDQIANTIIRMEDGKPIRVKDVAEVRWGYEDLNRLVTIDKKPMVRFGIRKQTGANTVSVAEDIRQEIEKVNNERSDMNLFVTTDQSEFIQNSIDNVQSSAIWGALLAIVVLYLFLRNGSSTFIISLAIPISIIATFGLLYFNGLTLNQMSFGGLALGVGLIVDNAIVVLENIIRLREERGKDLKASSLIGTREVGGAIVASTITTSVIFLPVVFMQTISGSIFQELALVVVFALVCSLFVALTLVPMLCSKFLTVQPDNSEKAAKKSWFQRTFAALEQRYTDFIDYTLHHKPAVYTITGVLVLGSVLLIPLIPVELAPQSDADEIDIDFMMAEGTNIAVQNEYLKELETVVRAHLPMDDVEHITTDVRDGRAEVEIAMVEASERSMSTSKIADQIRENVAGTVPGGDIRVSAQSGLWILRRIFGSGGGEAVELQLRGYDLEQAKTLSEEIKKRMEQIPEVTGVRTDRREGRPEQNLIFDREKIADLGLTVSGVARVIQTNVGGSRAGTFREGGDEFPIRVRLQPEDRLSTKDLENISIRTADGEVLPVTAVVSQSKGRGPTDINRVNSQRVSYISANLESGVALSEAVEKIQAKLSDMQLPEGFSIVYGGEYEEQQKAAADFQLSIIMALILIYMVMAAQFERFFDPLVVMFSVPLAIIGVVPTLMLTGTTINMQSMMGVVMLIGIVVNNAIVLVDYINLMRREHDMGIREAVIESGRLRLRPILMTTLTTILGLLPLSFGIGSGAEIQASLARVVIGGLTASTLVTLVFIPVVYISAESLLSKVKSQSWVPSWMTGETAEPAKA</sequence>